<dbReference type="PANTHER" id="PTHR33986">
    <property type="entry name" value="OS02G0535700 PROTEIN"/>
    <property type="match status" value="1"/>
</dbReference>
<organism evidence="1 2">
    <name type="scientific">Dokdonella soli</name>
    <dbReference type="NCBI Taxonomy" id="529810"/>
    <lineage>
        <taxon>Bacteria</taxon>
        <taxon>Pseudomonadati</taxon>
        <taxon>Pseudomonadota</taxon>
        <taxon>Gammaproteobacteria</taxon>
        <taxon>Lysobacterales</taxon>
        <taxon>Rhodanobacteraceae</taxon>
        <taxon>Dokdonella</taxon>
    </lineage>
</organism>
<dbReference type="Pfam" id="PF06258">
    <property type="entry name" value="Mito_fiss_Elm1"/>
    <property type="match status" value="1"/>
</dbReference>
<evidence type="ECO:0000313" key="2">
    <source>
        <dbReference type="Proteomes" id="UP001501523"/>
    </source>
</evidence>
<dbReference type="EMBL" id="BAAAEU010000023">
    <property type="protein sequence ID" value="GAA0718980.1"/>
    <property type="molecule type" value="Genomic_DNA"/>
</dbReference>
<gene>
    <name evidence="1" type="ORF">GCM10009105_27120</name>
</gene>
<reference evidence="1 2" key="1">
    <citation type="journal article" date="2019" name="Int. J. Syst. Evol. Microbiol.">
        <title>The Global Catalogue of Microorganisms (GCM) 10K type strain sequencing project: providing services to taxonomists for standard genome sequencing and annotation.</title>
        <authorList>
            <consortium name="The Broad Institute Genomics Platform"/>
            <consortium name="The Broad Institute Genome Sequencing Center for Infectious Disease"/>
            <person name="Wu L."/>
            <person name="Ma J."/>
        </authorList>
    </citation>
    <scope>NUCLEOTIDE SEQUENCE [LARGE SCALE GENOMIC DNA]</scope>
    <source>
        <strain evidence="1 2">JCM 15421</strain>
    </source>
</reference>
<comment type="caution">
    <text evidence="1">The sequence shown here is derived from an EMBL/GenBank/DDBJ whole genome shotgun (WGS) entry which is preliminary data.</text>
</comment>
<protein>
    <submittedName>
        <fullName evidence="1">ELM1/GtrOC1 family putative glycosyltransferase</fullName>
    </submittedName>
</protein>
<keyword evidence="2" id="KW-1185">Reference proteome</keyword>
<evidence type="ECO:0000313" key="1">
    <source>
        <dbReference type="EMBL" id="GAA0718980.1"/>
    </source>
</evidence>
<dbReference type="SUPFAM" id="SSF53756">
    <property type="entry name" value="UDP-Glycosyltransferase/glycogen phosphorylase"/>
    <property type="match status" value="1"/>
</dbReference>
<accession>A0ABN1IQH3</accession>
<dbReference type="Proteomes" id="UP001501523">
    <property type="component" value="Unassembled WGS sequence"/>
</dbReference>
<dbReference type="InterPro" id="IPR009367">
    <property type="entry name" value="Elm1-like"/>
</dbReference>
<proteinExistence type="predicted"/>
<sequence>MQPCDSDGKTRRPETVFPPRAQWRAAAAHPGACLHYPARMTPHPSAVPSCWAISDGAAGNERQALALARALGLAPRELRVHVRQPWAAFAPRLTAGAHAAIRDEAGAPLLPPWPDIAIGCGRRAALVTRLLRGWSDARTFCVQILDPRIDSAAFDLVIAPQHDRVEGTNVIHSIGALNPVDHEWLGAARARFAAFGALPTPRTTVLVGGSNRAQRLDGAYFDALLERLATRHSVDGGSFLTSVSRRTPPPVTARLRKAFAAFPGVLWSGPDDGENPYAGFLAWADRIVVTPDSVNMLSEACATGKPVYTFAPRAVTGKLAAFHAELLASGHLRRLDDNASLAQPAPLAETAAIAELVRERWQAFTASAPH</sequence>
<name>A0ABN1IQH3_9GAMM</name>
<dbReference type="PANTHER" id="PTHR33986:SF15">
    <property type="entry name" value="MITOCHONDRIAL FISSION PROTEIN ELM1"/>
    <property type="match status" value="1"/>
</dbReference>